<sequence>MADSISPQEYSTDWYETSVVLMLYVSAAALICYDYFLTLGSEVQHMWRAKISIATLVFYLVRYSAVFSTVFVILDIIPGRDMTTESIQPDDINVFNSACISCTIYVRAEMGMNFVLLCGAAIFSALRVYALWGRNKWVLIFTLALGLVNPAISLYQYIINTPRVNTLTIEACGVVENQSVEITAEISWYFGARASSVVADAAVLGLTWAKTFRMRAEAMECEIRTTFASIVMRDGTMYFLILLVVNIGGLVMNRPFYGSYTFAMSTWISIMTAIMMCRFMLDLHEECIIHRT</sequence>
<evidence type="ECO:0000313" key="3">
    <source>
        <dbReference type="EMBL" id="OBZ67735.1"/>
    </source>
</evidence>
<dbReference type="OMA" id="ARMICAR"/>
<keyword evidence="1" id="KW-0472">Membrane</keyword>
<feature type="transmembrane region" description="Helical" evidence="1">
    <location>
        <begin position="20"/>
        <end position="39"/>
    </location>
</feature>
<dbReference type="InterPro" id="IPR045340">
    <property type="entry name" value="DUF6533"/>
</dbReference>
<feature type="domain" description="DUF6533" evidence="2">
    <location>
        <begin position="23"/>
        <end position="66"/>
    </location>
</feature>
<protein>
    <recommendedName>
        <fullName evidence="2">DUF6533 domain-containing protein</fullName>
    </recommendedName>
</protein>
<dbReference type="OrthoDB" id="2803471at2759"/>
<evidence type="ECO:0000256" key="1">
    <source>
        <dbReference type="SAM" id="Phobius"/>
    </source>
</evidence>
<feature type="transmembrane region" description="Helical" evidence="1">
    <location>
        <begin position="186"/>
        <end position="209"/>
    </location>
</feature>
<feature type="transmembrane region" description="Helical" evidence="1">
    <location>
        <begin position="110"/>
        <end position="130"/>
    </location>
</feature>
<name>A0A1C7LSB6_GRIFR</name>
<gene>
    <name evidence="3" type="ORF">A0H81_12161</name>
</gene>
<comment type="caution">
    <text evidence="3">The sequence shown here is derived from an EMBL/GenBank/DDBJ whole genome shotgun (WGS) entry which is preliminary data.</text>
</comment>
<dbReference type="Proteomes" id="UP000092993">
    <property type="component" value="Unassembled WGS sequence"/>
</dbReference>
<proteinExistence type="predicted"/>
<keyword evidence="4" id="KW-1185">Reference proteome</keyword>
<evidence type="ECO:0000259" key="2">
    <source>
        <dbReference type="Pfam" id="PF20151"/>
    </source>
</evidence>
<keyword evidence="1" id="KW-1133">Transmembrane helix</keyword>
<feature type="transmembrane region" description="Helical" evidence="1">
    <location>
        <begin position="257"/>
        <end position="281"/>
    </location>
</feature>
<dbReference type="AlphaFoldDB" id="A0A1C7LSB6"/>
<reference evidence="3 4" key="1">
    <citation type="submission" date="2016-03" db="EMBL/GenBank/DDBJ databases">
        <title>Whole genome sequencing of Grifola frondosa 9006-11.</title>
        <authorList>
            <person name="Min B."/>
            <person name="Park H."/>
            <person name="Kim J.-G."/>
            <person name="Cho H."/>
            <person name="Oh Y.-L."/>
            <person name="Kong W.-S."/>
            <person name="Choi I.-G."/>
        </authorList>
    </citation>
    <scope>NUCLEOTIDE SEQUENCE [LARGE SCALE GENOMIC DNA]</scope>
    <source>
        <strain evidence="3 4">9006-11</strain>
    </source>
</reference>
<dbReference type="EMBL" id="LUGG01000023">
    <property type="protein sequence ID" value="OBZ67735.1"/>
    <property type="molecule type" value="Genomic_DNA"/>
</dbReference>
<organism evidence="3 4">
    <name type="scientific">Grifola frondosa</name>
    <name type="common">Maitake</name>
    <name type="synonym">Polyporus frondosus</name>
    <dbReference type="NCBI Taxonomy" id="5627"/>
    <lineage>
        <taxon>Eukaryota</taxon>
        <taxon>Fungi</taxon>
        <taxon>Dikarya</taxon>
        <taxon>Basidiomycota</taxon>
        <taxon>Agaricomycotina</taxon>
        <taxon>Agaricomycetes</taxon>
        <taxon>Polyporales</taxon>
        <taxon>Grifolaceae</taxon>
        <taxon>Grifola</taxon>
    </lineage>
</organism>
<feature type="transmembrane region" description="Helical" evidence="1">
    <location>
        <begin position="230"/>
        <end position="251"/>
    </location>
</feature>
<feature type="transmembrane region" description="Helical" evidence="1">
    <location>
        <begin position="137"/>
        <end position="158"/>
    </location>
</feature>
<feature type="transmembrane region" description="Helical" evidence="1">
    <location>
        <begin position="51"/>
        <end position="74"/>
    </location>
</feature>
<accession>A0A1C7LSB6</accession>
<keyword evidence="1" id="KW-0812">Transmembrane</keyword>
<dbReference type="Pfam" id="PF20151">
    <property type="entry name" value="DUF6533"/>
    <property type="match status" value="1"/>
</dbReference>
<evidence type="ECO:0000313" key="4">
    <source>
        <dbReference type="Proteomes" id="UP000092993"/>
    </source>
</evidence>